<sequence length="123" mass="13575">MPQVTVQIGGRDYKMACGEGEEQHLLSLARSVDERHAQLKRQFGEVGDIRLSIMTAIMMADELNEASRTRAELEAEIVALKAADQNAVEAFDARHADVAEQVSNAAARLERLAEELAEGVRRE</sequence>
<accession>A0A7W6CUS3</accession>
<dbReference type="EMBL" id="JACIDR010000001">
    <property type="protein sequence ID" value="MBB3971483.1"/>
    <property type="molecule type" value="Genomic_DNA"/>
</dbReference>
<dbReference type="SUPFAM" id="SSF102829">
    <property type="entry name" value="Cell division protein ZapA-like"/>
    <property type="match status" value="1"/>
</dbReference>
<keyword evidence="6" id="KW-0131">Cell cycle</keyword>
<dbReference type="Proteomes" id="UP000528964">
    <property type="component" value="Unassembled WGS sequence"/>
</dbReference>
<keyword evidence="12" id="KW-1185">Reference proteome</keyword>
<name>A0A7W6CUS3_9HYPH</name>
<evidence type="ECO:0000256" key="6">
    <source>
        <dbReference type="ARBA" id="ARBA00023306"/>
    </source>
</evidence>
<evidence type="ECO:0000256" key="9">
    <source>
        <dbReference type="ARBA" id="ARBA00033158"/>
    </source>
</evidence>
<keyword evidence="3" id="KW-0963">Cytoplasm</keyword>
<dbReference type="Pfam" id="PF05164">
    <property type="entry name" value="ZapA"/>
    <property type="match status" value="1"/>
</dbReference>
<feature type="coiled-coil region" evidence="10">
    <location>
        <begin position="56"/>
        <end position="122"/>
    </location>
</feature>
<dbReference type="GO" id="GO:0043093">
    <property type="term" value="P:FtsZ-dependent cytokinesis"/>
    <property type="evidence" value="ECO:0007669"/>
    <property type="project" value="TreeGrafter"/>
</dbReference>
<evidence type="ECO:0000313" key="12">
    <source>
        <dbReference type="Proteomes" id="UP000528964"/>
    </source>
</evidence>
<dbReference type="PANTHER" id="PTHR34981:SF1">
    <property type="entry name" value="CELL DIVISION PROTEIN ZAPA"/>
    <property type="match status" value="1"/>
</dbReference>
<organism evidence="11 12">
    <name type="scientific">Hansschlegelia beijingensis</name>
    <dbReference type="NCBI Taxonomy" id="1133344"/>
    <lineage>
        <taxon>Bacteria</taxon>
        <taxon>Pseudomonadati</taxon>
        <taxon>Pseudomonadota</taxon>
        <taxon>Alphaproteobacteria</taxon>
        <taxon>Hyphomicrobiales</taxon>
        <taxon>Methylopilaceae</taxon>
        <taxon>Hansschlegelia</taxon>
    </lineage>
</organism>
<dbReference type="Gene3D" id="3.30.160.880">
    <property type="entry name" value="Cell division protein ZapA protomer, N-terminal domain"/>
    <property type="match status" value="1"/>
</dbReference>
<comment type="subunit">
    <text evidence="8">Homodimer. Interacts with FtsZ.</text>
</comment>
<dbReference type="GO" id="GO:0030428">
    <property type="term" value="C:cell septum"/>
    <property type="evidence" value="ECO:0007669"/>
    <property type="project" value="TreeGrafter"/>
</dbReference>
<keyword evidence="10" id="KW-0175">Coiled coil</keyword>
<evidence type="ECO:0000256" key="10">
    <source>
        <dbReference type="SAM" id="Coils"/>
    </source>
</evidence>
<evidence type="ECO:0000256" key="2">
    <source>
        <dbReference type="ARBA" id="ARBA00015195"/>
    </source>
</evidence>
<dbReference type="PANTHER" id="PTHR34981">
    <property type="entry name" value="CELL DIVISION PROTEIN ZAPA"/>
    <property type="match status" value="1"/>
</dbReference>
<reference evidence="11 12" key="1">
    <citation type="submission" date="2020-08" db="EMBL/GenBank/DDBJ databases">
        <title>Genomic Encyclopedia of Type Strains, Phase IV (KMG-IV): sequencing the most valuable type-strain genomes for metagenomic binning, comparative biology and taxonomic classification.</title>
        <authorList>
            <person name="Goeker M."/>
        </authorList>
    </citation>
    <scope>NUCLEOTIDE SEQUENCE [LARGE SCALE GENOMIC DNA]</scope>
    <source>
        <strain evidence="11 12">DSM 25481</strain>
    </source>
</reference>
<keyword evidence="5" id="KW-0717">Septation</keyword>
<evidence type="ECO:0000256" key="7">
    <source>
        <dbReference type="ARBA" id="ARBA00024910"/>
    </source>
</evidence>
<evidence type="ECO:0000256" key="4">
    <source>
        <dbReference type="ARBA" id="ARBA00022618"/>
    </source>
</evidence>
<evidence type="ECO:0000256" key="8">
    <source>
        <dbReference type="ARBA" id="ARBA00026068"/>
    </source>
</evidence>
<dbReference type="InterPro" id="IPR007838">
    <property type="entry name" value="Cell_div_ZapA-like"/>
</dbReference>
<dbReference type="InterPro" id="IPR036192">
    <property type="entry name" value="Cell_div_ZapA-like_sf"/>
</dbReference>
<protein>
    <recommendedName>
        <fullName evidence="2">Cell division protein ZapA</fullName>
    </recommendedName>
    <alternativeName>
        <fullName evidence="9">Z ring-associated protein ZapA</fullName>
    </alternativeName>
</protein>
<dbReference type="GO" id="GO:0032153">
    <property type="term" value="C:cell division site"/>
    <property type="evidence" value="ECO:0007669"/>
    <property type="project" value="TreeGrafter"/>
</dbReference>
<dbReference type="GO" id="GO:0005829">
    <property type="term" value="C:cytosol"/>
    <property type="evidence" value="ECO:0007669"/>
    <property type="project" value="TreeGrafter"/>
</dbReference>
<dbReference type="InterPro" id="IPR042233">
    <property type="entry name" value="Cell_div_ZapA_N"/>
</dbReference>
<comment type="caution">
    <text evidence="11">The sequence shown here is derived from an EMBL/GenBank/DDBJ whole genome shotgun (WGS) entry which is preliminary data.</text>
</comment>
<dbReference type="GO" id="GO:0000921">
    <property type="term" value="P:septin ring assembly"/>
    <property type="evidence" value="ECO:0007669"/>
    <property type="project" value="TreeGrafter"/>
</dbReference>
<dbReference type="AlphaFoldDB" id="A0A7W6CUS3"/>
<comment type="function">
    <text evidence="7">Activator of cell division through the inhibition of FtsZ GTPase activity, therefore promoting FtsZ assembly into bundles of protofilaments necessary for the formation of the division Z ring. It is recruited early at mid-cell but it is not essential for cell division.</text>
</comment>
<gene>
    <name evidence="11" type="ORF">GGR24_000116</name>
</gene>
<proteinExistence type="predicted"/>
<dbReference type="RefSeq" id="WP_183393363.1">
    <property type="nucleotide sequence ID" value="NZ_JACIDR010000001.1"/>
</dbReference>
<evidence type="ECO:0000313" key="11">
    <source>
        <dbReference type="EMBL" id="MBB3971483.1"/>
    </source>
</evidence>
<evidence type="ECO:0000256" key="1">
    <source>
        <dbReference type="ARBA" id="ARBA00004496"/>
    </source>
</evidence>
<evidence type="ECO:0000256" key="5">
    <source>
        <dbReference type="ARBA" id="ARBA00023210"/>
    </source>
</evidence>
<evidence type="ECO:0000256" key="3">
    <source>
        <dbReference type="ARBA" id="ARBA00022490"/>
    </source>
</evidence>
<dbReference type="GO" id="GO:0000917">
    <property type="term" value="P:division septum assembly"/>
    <property type="evidence" value="ECO:0007669"/>
    <property type="project" value="UniProtKB-KW"/>
</dbReference>
<comment type="subcellular location">
    <subcellularLocation>
        <location evidence="1">Cytoplasm</location>
    </subcellularLocation>
</comment>
<keyword evidence="4 11" id="KW-0132">Cell division</keyword>